<accession>A0A7W9IIV3</accession>
<protein>
    <submittedName>
        <fullName evidence="8">Cytochrome P450</fullName>
    </submittedName>
</protein>
<dbReference type="Proteomes" id="UP000540685">
    <property type="component" value="Unassembled WGS sequence"/>
</dbReference>
<proteinExistence type="inferred from homology"/>
<dbReference type="GO" id="GO:0004497">
    <property type="term" value="F:monooxygenase activity"/>
    <property type="evidence" value="ECO:0007669"/>
    <property type="project" value="UniProtKB-KW"/>
</dbReference>
<sequence>MTETPPVPLPLRRGDGKCPFGPAAEFARLRAEEPVVRVDMPLLLAGEMPVWLVTRYADVREVMGDSDRFSNILNPDVARPDYLVGNPNFYDPPEHTRLRRFLSGDFTLKRVQEMRPRIEEIIEGCLDDMERSGPPTDLIQSFALPVPSLVICELLGVPYDDRADFQRQTNTLIDYSLPLQEQLAAQIEMHGYITGLVRRNRTAPGDNVLGRLVREHGDELSDEELGGIGATMLVGGHETSASMLGLGALLLLQHPEQAALVRDDPEVAGSAVEELMRYLTVAHASLPRRAVVDTVVGGQEVKAGEVVVCALPSANRDEALTADPGRFDVTRRPSPHVGFGFGPHQCLGQQLARLEMRIAFPALLRRFPGLRTAVPLEEIPFRTNAPVQGVERLPLAW</sequence>
<evidence type="ECO:0000256" key="5">
    <source>
        <dbReference type="ARBA" id="ARBA00023004"/>
    </source>
</evidence>
<dbReference type="GO" id="GO:0020037">
    <property type="term" value="F:heme binding"/>
    <property type="evidence" value="ECO:0007669"/>
    <property type="project" value="InterPro"/>
</dbReference>
<comment type="caution">
    <text evidence="8">The sequence shown here is derived from an EMBL/GenBank/DDBJ whole genome shotgun (WGS) entry which is preliminary data.</text>
</comment>
<keyword evidence="5 7" id="KW-0408">Iron</keyword>
<dbReference type="FunFam" id="1.10.630.10:FF:000018">
    <property type="entry name" value="Cytochrome P450 monooxygenase"/>
    <property type="match status" value="1"/>
</dbReference>
<evidence type="ECO:0000256" key="6">
    <source>
        <dbReference type="ARBA" id="ARBA00023033"/>
    </source>
</evidence>
<keyword evidence="3 7" id="KW-0479">Metal-binding</keyword>
<evidence type="ECO:0000256" key="2">
    <source>
        <dbReference type="ARBA" id="ARBA00022617"/>
    </source>
</evidence>
<reference evidence="8 9" key="1">
    <citation type="submission" date="2020-08" db="EMBL/GenBank/DDBJ databases">
        <title>Sequencing the genomes of 1000 actinobacteria strains.</title>
        <authorList>
            <person name="Klenk H.-P."/>
        </authorList>
    </citation>
    <scope>NUCLEOTIDE SEQUENCE [LARGE SCALE GENOMIC DNA]</scope>
    <source>
        <strain evidence="8 9">DSM 46887</strain>
    </source>
</reference>
<dbReference type="InterPro" id="IPR017972">
    <property type="entry name" value="Cyt_P450_CS"/>
</dbReference>
<keyword evidence="4 7" id="KW-0560">Oxidoreductase</keyword>
<evidence type="ECO:0000256" key="1">
    <source>
        <dbReference type="ARBA" id="ARBA00010617"/>
    </source>
</evidence>
<comment type="similarity">
    <text evidence="1 7">Belongs to the cytochrome P450 family.</text>
</comment>
<evidence type="ECO:0000256" key="7">
    <source>
        <dbReference type="RuleBase" id="RU000461"/>
    </source>
</evidence>
<evidence type="ECO:0000313" key="8">
    <source>
        <dbReference type="EMBL" id="MBB5821550.1"/>
    </source>
</evidence>
<gene>
    <name evidence="8" type="ORF">F4562_004612</name>
</gene>
<dbReference type="GO" id="GO:0005506">
    <property type="term" value="F:iron ion binding"/>
    <property type="evidence" value="ECO:0007669"/>
    <property type="project" value="InterPro"/>
</dbReference>
<organism evidence="8 9">
    <name type="scientific">Streptosporangium becharense</name>
    <dbReference type="NCBI Taxonomy" id="1816182"/>
    <lineage>
        <taxon>Bacteria</taxon>
        <taxon>Bacillati</taxon>
        <taxon>Actinomycetota</taxon>
        <taxon>Actinomycetes</taxon>
        <taxon>Streptosporangiales</taxon>
        <taxon>Streptosporangiaceae</taxon>
        <taxon>Streptosporangium</taxon>
    </lineage>
</organism>
<name>A0A7W9IIV3_9ACTN</name>
<dbReference type="InterPro" id="IPR002397">
    <property type="entry name" value="Cyt_P450_B"/>
</dbReference>
<dbReference type="InterPro" id="IPR001128">
    <property type="entry name" value="Cyt_P450"/>
</dbReference>
<dbReference type="EMBL" id="JACHMP010000001">
    <property type="protein sequence ID" value="MBB5821550.1"/>
    <property type="molecule type" value="Genomic_DNA"/>
</dbReference>
<keyword evidence="9" id="KW-1185">Reference proteome</keyword>
<dbReference type="Gene3D" id="1.10.630.10">
    <property type="entry name" value="Cytochrome P450"/>
    <property type="match status" value="1"/>
</dbReference>
<dbReference type="SUPFAM" id="SSF48264">
    <property type="entry name" value="Cytochrome P450"/>
    <property type="match status" value="1"/>
</dbReference>
<keyword evidence="6 7" id="KW-0503">Monooxygenase</keyword>
<dbReference type="PANTHER" id="PTHR46696">
    <property type="entry name" value="P450, PUTATIVE (EUROFUNG)-RELATED"/>
    <property type="match status" value="1"/>
</dbReference>
<dbReference type="PROSITE" id="PS00086">
    <property type="entry name" value="CYTOCHROME_P450"/>
    <property type="match status" value="1"/>
</dbReference>
<dbReference type="CDD" id="cd11030">
    <property type="entry name" value="CYP105-like"/>
    <property type="match status" value="1"/>
</dbReference>
<dbReference type="PANTHER" id="PTHR46696:SF1">
    <property type="entry name" value="CYTOCHROME P450 YJIB-RELATED"/>
    <property type="match status" value="1"/>
</dbReference>
<dbReference type="PRINTS" id="PR00359">
    <property type="entry name" value="BP450"/>
</dbReference>
<dbReference type="AlphaFoldDB" id="A0A7W9IIV3"/>
<dbReference type="InterPro" id="IPR036396">
    <property type="entry name" value="Cyt_P450_sf"/>
</dbReference>
<evidence type="ECO:0000256" key="4">
    <source>
        <dbReference type="ARBA" id="ARBA00023002"/>
    </source>
</evidence>
<dbReference type="Pfam" id="PF00067">
    <property type="entry name" value="p450"/>
    <property type="match status" value="1"/>
</dbReference>
<dbReference type="PRINTS" id="PR00385">
    <property type="entry name" value="P450"/>
</dbReference>
<evidence type="ECO:0000313" key="9">
    <source>
        <dbReference type="Proteomes" id="UP000540685"/>
    </source>
</evidence>
<evidence type="ECO:0000256" key="3">
    <source>
        <dbReference type="ARBA" id="ARBA00022723"/>
    </source>
</evidence>
<dbReference type="GO" id="GO:0016705">
    <property type="term" value="F:oxidoreductase activity, acting on paired donors, with incorporation or reduction of molecular oxygen"/>
    <property type="evidence" value="ECO:0007669"/>
    <property type="project" value="InterPro"/>
</dbReference>
<keyword evidence="2 7" id="KW-0349">Heme</keyword>
<dbReference type="RefSeq" id="WP_184541226.1">
    <property type="nucleotide sequence ID" value="NZ_JACHMP010000001.1"/>
</dbReference>